<keyword evidence="2" id="KW-1185">Reference proteome</keyword>
<reference evidence="1 2" key="1">
    <citation type="submission" date="2019-04" db="EMBL/GenBank/DDBJ databases">
        <title>An improved genome assembly and genetic linkage map for asparagus bean, Vigna unguiculata ssp. sesquipedialis.</title>
        <authorList>
            <person name="Xia Q."/>
            <person name="Zhang R."/>
            <person name="Dong Y."/>
        </authorList>
    </citation>
    <scope>NUCLEOTIDE SEQUENCE [LARGE SCALE GENOMIC DNA]</scope>
    <source>
        <tissue evidence="1">Leaf</tissue>
    </source>
</reference>
<protein>
    <submittedName>
        <fullName evidence="1">Uncharacterized protein</fullName>
    </submittedName>
</protein>
<accession>A0A4D6M0E0</accession>
<organism evidence="1 2">
    <name type="scientific">Vigna unguiculata</name>
    <name type="common">Cowpea</name>
    <dbReference type="NCBI Taxonomy" id="3917"/>
    <lineage>
        <taxon>Eukaryota</taxon>
        <taxon>Viridiplantae</taxon>
        <taxon>Streptophyta</taxon>
        <taxon>Embryophyta</taxon>
        <taxon>Tracheophyta</taxon>
        <taxon>Spermatophyta</taxon>
        <taxon>Magnoliopsida</taxon>
        <taxon>eudicotyledons</taxon>
        <taxon>Gunneridae</taxon>
        <taxon>Pentapetalae</taxon>
        <taxon>rosids</taxon>
        <taxon>fabids</taxon>
        <taxon>Fabales</taxon>
        <taxon>Fabaceae</taxon>
        <taxon>Papilionoideae</taxon>
        <taxon>50 kb inversion clade</taxon>
        <taxon>NPAAA clade</taxon>
        <taxon>indigoferoid/millettioid clade</taxon>
        <taxon>Phaseoleae</taxon>
        <taxon>Vigna</taxon>
    </lineage>
</organism>
<sequence>MGGGVVLGLGDDVGGGVVSDVVDHGVVDSGGVVVVLGGTCLKALVGIECCVRFFVPRYPMKTLSAV</sequence>
<proteinExistence type="predicted"/>
<gene>
    <name evidence="1" type="ORF">DEO72_LG5g2099</name>
</gene>
<dbReference type="Proteomes" id="UP000501690">
    <property type="component" value="Linkage Group LG5"/>
</dbReference>
<evidence type="ECO:0000313" key="2">
    <source>
        <dbReference type="Proteomes" id="UP000501690"/>
    </source>
</evidence>
<evidence type="ECO:0000313" key="1">
    <source>
        <dbReference type="EMBL" id="QCD94021.1"/>
    </source>
</evidence>
<dbReference type="EMBL" id="CP039349">
    <property type="protein sequence ID" value="QCD94021.1"/>
    <property type="molecule type" value="Genomic_DNA"/>
</dbReference>
<dbReference type="AlphaFoldDB" id="A0A4D6M0E0"/>
<name>A0A4D6M0E0_VIGUN</name>